<evidence type="ECO:0000313" key="1">
    <source>
        <dbReference type="EMBL" id="QBD78647.1"/>
    </source>
</evidence>
<organism evidence="1 2">
    <name type="scientific">Ktedonosporobacter rubrisoli</name>
    <dbReference type="NCBI Taxonomy" id="2509675"/>
    <lineage>
        <taxon>Bacteria</taxon>
        <taxon>Bacillati</taxon>
        <taxon>Chloroflexota</taxon>
        <taxon>Ktedonobacteria</taxon>
        <taxon>Ktedonobacterales</taxon>
        <taxon>Ktedonosporobacteraceae</taxon>
        <taxon>Ktedonosporobacter</taxon>
    </lineage>
</organism>
<dbReference type="KEGG" id="kbs:EPA93_22710"/>
<evidence type="ECO:0000313" key="2">
    <source>
        <dbReference type="Proteomes" id="UP000290365"/>
    </source>
</evidence>
<reference evidence="1 2" key="1">
    <citation type="submission" date="2019-01" db="EMBL/GenBank/DDBJ databases">
        <title>Ktedonosporobacter rubrisoli SCAWS-G2.</title>
        <authorList>
            <person name="Huang Y."/>
            <person name="Yan B."/>
        </authorList>
    </citation>
    <scope>NUCLEOTIDE SEQUENCE [LARGE SCALE GENOMIC DNA]</scope>
    <source>
        <strain evidence="1 2">SCAWS-G2</strain>
    </source>
</reference>
<dbReference type="OrthoDB" id="9831473at2"/>
<keyword evidence="2" id="KW-1185">Reference proteome</keyword>
<dbReference type="AlphaFoldDB" id="A0A4P6JSW5"/>
<sequence length="82" mass="9184">MENITGNVTVHIVAFQKGDPRYQFASGKGDKGLSIAQLRKRFGGDEGEIPDPYSGQMHPISLKPWADKDPEKTFLHISFRIL</sequence>
<dbReference type="EMBL" id="CP035758">
    <property type="protein sequence ID" value="QBD78647.1"/>
    <property type="molecule type" value="Genomic_DNA"/>
</dbReference>
<gene>
    <name evidence="1" type="ORF">EPA93_22710</name>
</gene>
<accession>A0A4P6JSW5</accession>
<name>A0A4P6JSW5_KTERU</name>
<protein>
    <submittedName>
        <fullName evidence="1">Uncharacterized protein</fullName>
    </submittedName>
</protein>
<dbReference type="RefSeq" id="WP_129889700.1">
    <property type="nucleotide sequence ID" value="NZ_CP035758.1"/>
</dbReference>
<proteinExistence type="predicted"/>
<dbReference type="Proteomes" id="UP000290365">
    <property type="component" value="Chromosome"/>
</dbReference>